<dbReference type="UniPathway" id="UPA00031">
    <property type="reaction ID" value="UER00013"/>
</dbReference>
<dbReference type="AlphaFoldDB" id="I2F3I2"/>
<evidence type="ECO:0000256" key="3">
    <source>
        <dbReference type="ARBA" id="ARBA00013085"/>
    </source>
</evidence>
<comment type="pathway">
    <text evidence="1 8">Amino-acid biosynthesis; L-histidine biosynthesis; L-histidine from 5-phospho-alpha-D-ribose 1-diphosphate: step 8/9.</text>
</comment>
<dbReference type="Pfam" id="PF02811">
    <property type="entry name" value="PHP"/>
    <property type="match status" value="1"/>
</dbReference>
<evidence type="ECO:0000259" key="9">
    <source>
        <dbReference type="SMART" id="SM00481"/>
    </source>
</evidence>
<name>I2F3I2_9BACT</name>
<evidence type="ECO:0000313" key="11">
    <source>
        <dbReference type="Proteomes" id="UP000002881"/>
    </source>
</evidence>
<dbReference type="InterPro" id="IPR016195">
    <property type="entry name" value="Pol/histidinol_Pase-like"/>
</dbReference>
<dbReference type="HOGENOM" id="CLU_054611_3_0_0"/>
<dbReference type="eggNOG" id="COG1387">
    <property type="taxonomic scope" value="Bacteria"/>
</dbReference>
<organism evidence="10 11">
    <name type="scientific">Mesotoga prima MesG1.Ag.4.2</name>
    <dbReference type="NCBI Taxonomy" id="660470"/>
    <lineage>
        <taxon>Bacteria</taxon>
        <taxon>Thermotogati</taxon>
        <taxon>Thermotogota</taxon>
        <taxon>Thermotogae</taxon>
        <taxon>Kosmotogales</taxon>
        <taxon>Kosmotogaceae</taxon>
        <taxon>Mesotoga</taxon>
    </lineage>
</organism>
<dbReference type="InterPro" id="IPR010140">
    <property type="entry name" value="Histidinol_P_phosphatase_HisJ"/>
</dbReference>
<gene>
    <name evidence="10" type="ORF">Theba_0771</name>
</gene>
<dbReference type="EMBL" id="CP003532">
    <property type="protein sequence ID" value="AFK06485.1"/>
    <property type="molecule type" value="Genomic_DNA"/>
</dbReference>
<comment type="catalytic activity">
    <reaction evidence="7 8">
        <text>L-histidinol phosphate + H2O = L-histidinol + phosphate</text>
        <dbReference type="Rhea" id="RHEA:14465"/>
        <dbReference type="ChEBI" id="CHEBI:15377"/>
        <dbReference type="ChEBI" id="CHEBI:43474"/>
        <dbReference type="ChEBI" id="CHEBI:57699"/>
        <dbReference type="ChEBI" id="CHEBI:57980"/>
        <dbReference type="EC" id="3.1.3.15"/>
    </reaction>
</comment>
<protein>
    <recommendedName>
        <fullName evidence="3 8">Histidinol-phosphatase</fullName>
        <shortName evidence="8">HolPase</shortName>
        <ecNumber evidence="3 8">3.1.3.15</ecNumber>
    </recommendedName>
</protein>
<dbReference type="Gene3D" id="3.20.20.140">
    <property type="entry name" value="Metal-dependent hydrolases"/>
    <property type="match status" value="1"/>
</dbReference>
<evidence type="ECO:0000313" key="10">
    <source>
        <dbReference type="EMBL" id="AFK06485.1"/>
    </source>
</evidence>
<dbReference type="SMART" id="SM00481">
    <property type="entry name" value="POLIIIAc"/>
    <property type="match status" value="1"/>
</dbReference>
<proteinExistence type="inferred from homology"/>
<dbReference type="PANTHER" id="PTHR21039">
    <property type="entry name" value="HISTIDINOL PHOSPHATASE-RELATED"/>
    <property type="match status" value="1"/>
</dbReference>
<dbReference type="EC" id="3.1.3.15" evidence="3 8"/>
<dbReference type="GO" id="GO:0000105">
    <property type="term" value="P:L-histidine biosynthetic process"/>
    <property type="evidence" value="ECO:0007669"/>
    <property type="project" value="UniProtKB-UniRule"/>
</dbReference>
<evidence type="ECO:0000256" key="6">
    <source>
        <dbReference type="ARBA" id="ARBA00023102"/>
    </source>
</evidence>
<dbReference type="Proteomes" id="UP000002881">
    <property type="component" value="Chromosome"/>
</dbReference>
<dbReference type="NCBIfam" id="TIGR01856">
    <property type="entry name" value="hisJ_fam"/>
    <property type="match status" value="1"/>
</dbReference>
<dbReference type="KEGG" id="mpg:Theba_0771"/>
<evidence type="ECO:0000256" key="4">
    <source>
        <dbReference type="ARBA" id="ARBA00022605"/>
    </source>
</evidence>
<keyword evidence="5 8" id="KW-0378">Hydrolase</keyword>
<keyword evidence="6 8" id="KW-0368">Histidine biosynthesis</keyword>
<evidence type="ECO:0000256" key="2">
    <source>
        <dbReference type="ARBA" id="ARBA00009152"/>
    </source>
</evidence>
<accession>I2F3I2</accession>
<comment type="similarity">
    <text evidence="2 8">Belongs to the PHP hydrolase family. HisK subfamily.</text>
</comment>
<sequence length="250" mass="28183">MIDIHNHTTYSDGRNTVEEVIQSALKEGLQIVGISDHFDPYVAQEVCLQPEEVSVYLKEIRTLSEKYPIKVLAGLELGLQSEGILWPGEEMDYFIYSVHTVPGRPDLKTLENPWDIYLQEAISAVDLIDRPGFFGHLDFLRRHIPKAKPPKPGQLMDTLLMKLVSNHVGLELNTSGWMYGIGDPSPQPWVIERYIDLGGRFVTVGSDSHRASQIGNFTVKALSLLRQMGIKEVFYCENGSYIPVPIMEAK</sequence>
<evidence type="ECO:0000256" key="5">
    <source>
        <dbReference type="ARBA" id="ARBA00022801"/>
    </source>
</evidence>
<dbReference type="InterPro" id="IPR004013">
    <property type="entry name" value="PHP_dom"/>
</dbReference>
<feature type="domain" description="Polymerase/histidinol phosphatase N-terminal" evidence="9">
    <location>
        <begin position="2"/>
        <end position="81"/>
    </location>
</feature>
<dbReference type="GeneID" id="87106613"/>
<dbReference type="GO" id="GO:0004401">
    <property type="term" value="F:histidinol-phosphatase activity"/>
    <property type="evidence" value="ECO:0007669"/>
    <property type="project" value="UniProtKB-UniRule"/>
</dbReference>
<dbReference type="GO" id="GO:0005737">
    <property type="term" value="C:cytoplasm"/>
    <property type="evidence" value="ECO:0007669"/>
    <property type="project" value="TreeGrafter"/>
</dbReference>
<evidence type="ECO:0000256" key="8">
    <source>
        <dbReference type="RuleBase" id="RU366003"/>
    </source>
</evidence>
<dbReference type="InterPro" id="IPR003141">
    <property type="entry name" value="Pol/His_phosphatase_N"/>
</dbReference>
<keyword evidence="4 8" id="KW-0028">Amino-acid biosynthesis</keyword>
<dbReference type="STRING" id="660470.Theba_0771"/>
<dbReference type="SUPFAM" id="SSF89550">
    <property type="entry name" value="PHP domain-like"/>
    <property type="match status" value="1"/>
</dbReference>
<evidence type="ECO:0000256" key="1">
    <source>
        <dbReference type="ARBA" id="ARBA00004970"/>
    </source>
</evidence>
<dbReference type="PANTHER" id="PTHR21039:SF0">
    <property type="entry name" value="HISTIDINOL-PHOSPHATASE"/>
    <property type="match status" value="1"/>
</dbReference>
<keyword evidence="11" id="KW-1185">Reference proteome</keyword>
<reference evidence="10 11" key="1">
    <citation type="journal article" date="2012" name="Genome Biol. Evol.">
        <title>Genome Sequence of the Mesophilic Thermotogales Bacterium Mesotoga prima MesG1.Ag.4.2 Reveals the Largest Thermotogales Genome To Date.</title>
        <authorList>
            <person name="Zhaxybayeva O."/>
            <person name="Swithers K.S."/>
            <person name="Foght J."/>
            <person name="Green A.G."/>
            <person name="Bruce D."/>
            <person name="Detter C."/>
            <person name="Han S."/>
            <person name="Teshima H."/>
            <person name="Han J."/>
            <person name="Woyke T."/>
            <person name="Pitluck S."/>
            <person name="Nolan M."/>
            <person name="Ivanova N."/>
            <person name="Pati A."/>
            <person name="Land M.L."/>
            <person name="Dlutek M."/>
            <person name="Doolittle W.F."/>
            <person name="Noll K.M."/>
            <person name="Nesbo C.L."/>
        </authorList>
    </citation>
    <scope>NUCLEOTIDE SEQUENCE [LARGE SCALE GENOMIC DNA]</scope>
    <source>
        <strain evidence="11">mesG1.Ag.4.2</strain>
    </source>
</reference>
<evidence type="ECO:0000256" key="7">
    <source>
        <dbReference type="ARBA" id="ARBA00049158"/>
    </source>
</evidence>
<dbReference type="RefSeq" id="WP_014730539.1">
    <property type="nucleotide sequence ID" value="NC_017934.1"/>
</dbReference>